<protein>
    <recommendedName>
        <fullName evidence="1">UspA domain-containing protein</fullName>
    </recommendedName>
</protein>
<sequence>MKKILIPIDFKFNSYDAIDYAVAFFKLEKCHFYFLNTYTYDAEGLNAIDLLQADEEWFNEPKRNSEIRLQRVLRKYTLNNRNEYHRFNAISECTNLVEGIKKTIKDLKIDLLIFAGKGQTNIGSNLYSRNTKRIIDKIRDCPVMIIPASAHIKNNPKYIFVSNFEINLPNKELENWYEIVKITKGSVKIISLSRKDKLTPIQKANQNKVRSRIEKLFEIPVSIEYLETPHDLRNFSQYNSDHIISWMERKPDFWRRFGLTHSRITSMGPLPSNPLIALHR</sequence>
<accession>A0A5C6ZV55</accession>
<evidence type="ECO:0000313" key="3">
    <source>
        <dbReference type="Proteomes" id="UP000321367"/>
    </source>
</evidence>
<gene>
    <name evidence="2" type="ORF">ES724_04685</name>
</gene>
<dbReference type="InterPro" id="IPR006016">
    <property type="entry name" value="UspA"/>
</dbReference>
<comment type="caution">
    <text evidence="2">The sequence shown here is derived from an EMBL/GenBank/DDBJ whole genome shotgun (WGS) entry which is preliminary data.</text>
</comment>
<dbReference type="Pfam" id="PF00582">
    <property type="entry name" value="Usp"/>
    <property type="match status" value="1"/>
</dbReference>
<dbReference type="SUPFAM" id="SSF52402">
    <property type="entry name" value="Adenine nucleotide alpha hydrolases-like"/>
    <property type="match status" value="1"/>
</dbReference>
<keyword evidence="3" id="KW-1185">Reference proteome</keyword>
<proteinExistence type="predicted"/>
<dbReference type="EMBL" id="VORY01000003">
    <property type="protein sequence ID" value="TXD94774.1"/>
    <property type="molecule type" value="Genomic_DNA"/>
</dbReference>
<organism evidence="2 3">
    <name type="scientific">Gillisia hiemivivida</name>
    <dbReference type="NCBI Taxonomy" id="291190"/>
    <lineage>
        <taxon>Bacteria</taxon>
        <taxon>Pseudomonadati</taxon>
        <taxon>Bacteroidota</taxon>
        <taxon>Flavobacteriia</taxon>
        <taxon>Flavobacteriales</taxon>
        <taxon>Flavobacteriaceae</taxon>
        <taxon>Gillisia</taxon>
    </lineage>
</organism>
<dbReference type="AlphaFoldDB" id="A0A5C6ZV55"/>
<dbReference type="Gene3D" id="3.40.50.620">
    <property type="entry name" value="HUPs"/>
    <property type="match status" value="1"/>
</dbReference>
<dbReference type="OrthoDB" id="9788959at2"/>
<dbReference type="CDD" id="cd00293">
    <property type="entry name" value="USP-like"/>
    <property type="match status" value="1"/>
</dbReference>
<evidence type="ECO:0000313" key="2">
    <source>
        <dbReference type="EMBL" id="TXD94774.1"/>
    </source>
</evidence>
<dbReference type="RefSeq" id="WP_146930238.1">
    <property type="nucleotide sequence ID" value="NZ_CBCSHZ010000003.1"/>
</dbReference>
<feature type="domain" description="UspA" evidence="1">
    <location>
        <begin position="1"/>
        <end position="147"/>
    </location>
</feature>
<dbReference type="Proteomes" id="UP000321367">
    <property type="component" value="Unassembled WGS sequence"/>
</dbReference>
<dbReference type="InterPro" id="IPR014729">
    <property type="entry name" value="Rossmann-like_a/b/a_fold"/>
</dbReference>
<reference evidence="2 3" key="1">
    <citation type="submission" date="2019-08" db="EMBL/GenBank/DDBJ databases">
        <title>Genome sequence of Gillisia hiemivivida IC154 (type strain).</title>
        <authorList>
            <person name="Bowman J.P."/>
        </authorList>
    </citation>
    <scope>NUCLEOTIDE SEQUENCE [LARGE SCALE GENOMIC DNA]</scope>
    <source>
        <strain evidence="2 3">IC154</strain>
    </source>
</reference>
<evidence type="ECO:0000259" key="1">
    <source>
        <dbReference type="Pfam" id="PF00582"/>
    </source>
</evidence>
<name>A0A5C6ZV55_9FLAO</name>